<dbReference type="Gene3D" id="3.30.470.20">
    <property type="entry name" value="ATP-grasp fold, B domain"/>
    <property type="match status" value="1"/>
</dbReference>
<name>A0A915HG09_ROMCU</name>
<dbReference type="InterPro" id="IPR004344">
    <property type="entry name" value="TTL/TTLL_fam"/>
</dbReference>
<dbReference type="Pfam" id="PF03133">
    <property type="entry name" value="TTL"/>
    <property type="match status" value="1"/>
</dbReference>
<evidence type="ECO:0000313" key="2">
    <source>
        <dbReference type="Proteomes" id="UP000887565"/>
    </source>
</evidence>
<dbReference type="GO" id="GO:0019098">
    <property type="term" value="P:reproductive behavior"/>
    <property type="evidence" value="ECO:0007669"/>
    <property type="project" value="UniProtKB-ARBA"/>
</dbReference>
<dbReference type="PROSITE" id="PS51221">
    <property type="entry name" value="TTL"/>
    <property type="match status" value="1"/>
</dbReference>
<dbReference type="SUPFAM" id="SSF56059">
    <property type="entry name" value="Glutathione synthetase ATP-binding domain-like"/>
    <property type="match status" value="1"/>
</dbReference>
<comment type="similarity">
    <text evidence="1">Belongs to the tubulin--tyrosine ligase family.</text>
</comment>
<dbReference type="WBParaSite" id="nRc.2.0.1.t00967-RA">
    <property type="protein sequence ID" value="nRc.2.0.1.t00967-RA"/>
    <property type="gene ID" value="nRc.2.0.1.g00967"/>
</dbReference>
<sequence>AYEPFQIDQCNLSLANNSNKTVKAPLKIYAENDQIVRHLTCDSFEQVDDMETADIWWLQSHFKDFRDFDNTWIIKPWNLARSLDTFVTNNLTQIIRLIDSGPKVACKYIDDPVLFHRPDVDAWVKFDLRFIVFLKSVKPLKLYVYNNFWIRFALKQFSLDNFDDVEKHFTVFNYLDKDKILQMKCEEFAQKFSNQYPGQEWPIIEEEIHKVIKSTFEVATKHGPPKGLADLAQSRAMYGLDLMLKWSTNSQKEKYVQPVIIEVNYMPDCERACQYYPNFADVVFKTLFLEDNQIMDLPVTQL</sequence>
<evidence type="ECO:0000313" key="3">
    <source>
        <dbReference type="WBParaSite" id="nRc.2.0.1.t00967-RA"/>
    </source>
</evidence>
<evidence type="ECO:0000256" key="1">
    <source>
        <dbReference type="ARBA" id="ARBA00006820"/>
    </source>
</evidence>
<dbReference type="PANTHER" id="PTHR46088:SF1">
    <property type="entry name" value="TUBULIN--TYROSINE LIGASE-LIKE PROTEIN 12"/>
    <property type="match status" value="1"/>
</dbReference>
<dbReference type="AlphaFoldDB" id="A0A915HG09"/>
<dbReference type="PANTHER" id="PTHR46088">
    <property type="entry name" value="TUBULIN--TYROSINE LIGASE-LIKE PROTEIN 12"/>
    <property type="match status" value="1"/>
</dbReference>
<dbReference type="Proteomes" id="UP000887565">
    <property type="component" value="Unplaced"/>
</dbReference>
<protein>
    <submittedName>
        <fullName evidence="3">Tubulin--tyrosine ligase-like protein 12</fullName>
    </submittedName>
</protein>
<reference evidence="3" key="1">
    <citation type="submission" date="2022-11" db="UniProtKB">
        <authorList>
            <consortium name="WormBaseParasite"/>
        </authorList>
    </citation>
    <scope>IDENTIFICATION</scope>
</reference>
<organism evidence="2 3">
    <name type="scientific">Romanomermis culicivorax</name>
    <name type="common">Nematode worm</name>
    <dbReference type="NCBI Taxonomy" id="13658"/>
    <lineage>
        <taxon>Eukaryota</taxon>
        <taxon>Metazoa</taxon>
        <taxon>Ecdysozoa</taxon>
        <taxon>Nematoda</taxon>
        <taxon>Enoplea</taxon>
        <taxon>Dorylaimia</taxon>
        <taxon>Mermithida</taxon>
        <taxon>Mermithoidea</taxon>
        <taxon>Mermithidae</taxon>
        <taxon>Romanomermis</taxon>
    </lineage>
</organism>
<dbReference type="GO" id="GO:0005737">
    <property type="term" value="C:cytoplasm"/>
    <property type="evidence" value="ECO:0007669"/>
    <property type="project" value="TreeGrafter"/>
</dbReference>
<keyword evidence="2" id="KW-1185">Reference proteome</keyword>
<dbReference type="InterPro" id="IPR027749">
    <property type="entry name" value="TTLL12"/>
</dbReference>
<proteinExistence type="inferred from homology"/>
<accession>A0A915HG09</accession>